<evidence type="ECO:0000256" key="8">
    <source>
        <dbReference type="PROSITE-ProRule" id="PRU00134"/>
    </source>
</evidence>
<keyword evidence="4" id="KW-0949">S-adenosyl-L-methionine</keyword>
<proteinExistence type="predicted"/>
<evidence type="ECO:0000259" key="10">
    <source>
        <dbReference type="PROSITE" id="PS50865"/>
    </source>
</evidence>
<dbReference type="SMART" id="SM00028">
    <property type="entry name" value="TPR"/>
    <property type="match status" value="4"/>
</dbReference>
<dbReference type="InterPro" id="IPR002893">
    <property type="entry name" value="Znf_MYND"/>
</dbReference>
<dbReference type="Pfam" id="PF00856">
    <property type="entry name" value="SET"/>
    <property type="match status" value="1"/>
</dbReference>
<evidence type="ECO:0000256" key="5">
    <source>
        <dbReference type="ARBA" id="ARBA00022723"/>
    </source>
</evidence>
<dbReference type="SUPFAM" id="SSF48452">
    <property type="entry name" value="TPR-like"/>
    <property type="match status" value="1"/>
</dbReference>
<evidence type="ECO:0000256" key="4">
    <source>
        <dbReference type="ARBA" id="ARBA00022691"/>
    </source>
</evidence>
<dbReference type="GO" id="GO:0008270">
    <property type="term" value="F:zinc ion binding"/>
    <property type="evidence" value="ECO:0007669"/>
    <property type="project" value="UniProtKB-KW"/>
</dbReference>
<reference evidence="11" key="1">
    <citation type="journal article" date="2020" name="J. Eukaryot. Microbiol.">
        <title>De novo Sequencing, Assembly and Annotation of the Transcriptome for the Free-Living Testate Amoeba Arcella intermedia.</title>
        <authorList>
            <person name="Ribeiro G.M."/>
            <person name="Porfirio-Sousa A.L."/>
            <person name="Maurer-Alcala X.X."/>
            <person name="Katz L.A."/>
            <person name="Lahr D.J.G."/>
        </authorList>
    </citation>
    <scope>NUCLEOTIDE SEQUENCE</scope>
</reference>
<keyword evidence="3" id="KW-0808">Transferase</keyword>
<sequence>MERGGVEFRRRVHFLRHTMDSKSEKVALDWKQKGNTAYSNKNLDSALYYYNRAICCSPAGSENISLSYANKGACFVELKEPRLAIVECSNAIKTGYPNPKKYKILERRAKQYVLLEEYELALKDFNEALGFGNIIPLKERNAILQEIKRINNLPRPTTASTSTTLLTATSGSEETKDCLSSHRIKLQKTTNFGNHVVSTGTIPYGIKIIHSEKPFAKALFTDFNDKKCSTCFSDLNSIFPCSNCTNTAYCSEICREMDSKLHQFECGKLLYCVAPIELILSLRIIKNKELSEDYPLFSDFNSRYSAIFNLQDHLKNYPNKQIIKYCVDSIIAEQYLNDPLFTASKIMKHLLQIQTNAFAVSKIYIPIFQKSDNLEDYSQLRVGLAVYPCGSYFNHSCKPNTCINFGKYLELSVIATEQILPNDQIFINYGPDHIRIKDSDRRKKILKQKYFFDCLCQKCSERVEIINLDTVQELFNTALKLENTSLAKALEIYNRALKTCPPNDLLAAKIHDRLSFLFSQRNNYTEAKLHTLKSIKILETIFGFHSIEIGIEYLKLAKISYITSNQPDPTTTTYLKKAQNILNTLCEPENPLLLELNTFTKQTQPTNPT</sequence>
<protein>
    <recommendedName>
        <fullName evidence="12">MYND-type domain-containing protein</fullName>
    </recommendedName>
</protein>
<dbReference type="PROSITE" id="PS01360">
    <property type="entry name" value="ZF_MYND_1"/>
    <property type="match status" value="1"/>
</dbReference>
<dbReference type="PANTHER" id="PTHR46165">
    <property type="entry name" value="SET AND MYND DOMAIN-CONTAINING PROTEIN 4"/>
    <property type="match status" value="1"/>
</dbReference>
<evidence type="ECO:0000256" key="2">
    <source>
        <dbReference type="ARBA" id="ARBA00022603"/>
    </source>
</evidence>
<dbReference type="Gene3D" id="2.170.270.10">
    <property type="entry name" value="SET domain"/>
    <property type="match status" value="1"/>
</dbReference>
<dbReference type="SUPFAM" id="SSF82199">
    <property type="entry name" value="SET domain"/>
    <property type="match status" value="1"/>
</dbReference>
<comment type="function">
    <text evidence="1">Probable methyltransferase.</text>
</comment>
<keyword evidence="6 8" id="KW-0863">Zinc-finger</keyword>
<dbReference type="InterPro" id="IPR046341">
    <property type="entry name" value="SET_dom_sf"/>
</dbReference>
<dbReference type="AlphaFoldDB" id="A0A6B2KZK4"/>
<dbReference type="EMBL" id="GIBP01001225">
    <property type="protein sequence ID" value="NDV30194.1"/>
    <property type="molecule type" value="Transcribed_RNA"/>
</dbReference>
<evidence type="ECO:0000256" key="3">
    <source>
        <dbReference type="ARBA" id="ARBA00022679"/>
    </source>
</evidence>
<dbReference type="PROSITE" id="PS50865">
    <property type="entry name" value="ZF_MYND_2"/>
    <property type="match status" value="1"/>
</dbReference>
<dbReference type="GO" id="GO:0042826">
    <property type="term" value="F:histone deacetylase binding"/>
    <property type="evidence" value="ECO:0007669"/>
    <property type="project" value="TreeGrafter"/>
</dbReference>
<evidence type="ECO:0000313" key="11">
    <source>
        <dbReference type="EMBL" id="NDV30194.1"/>
    </source>
</evidence>
<dbReference type="GO" id="GO:0005737">
    <property type="term" value="C:cytoplasm"/>
    <property type="evidence" value="ECO:0007669"/>
    <property type="project" value="TreeGrafter"/>
</dbReference>
<dbReference type="PANTHER" id="PTHR46165:SF2">
    <property type="entry name" value="SET AND MYND DOMAIN-CONTAINING PROTEIN 4"/>
    <property type="match status" value="1"/>
</dbReference>
<keyword evidence="5" id="KW-0479">Metal-binding</keyword>
<evidence type="ECO:0000259" key="9">
    <source>
        <dbReference type="PROSITE" id="PS50280"/>
    </source>
</evidence>
<dbReference type="GO" id="GO:0005634">
    <property type="term" value="C:nucleus"/>
    <property type="evidence" value="ECO:0007669"/>
    <property type="project" value="TreeGrafter"/>
</dbReference>
<dbReference type="InterPro" id="IPR019734">
    <property type="entry name" value="TPR_rpt"/>
</dbReference>
<dbReference type="Gene3D" id="6.10.140.2220">
    <property type="match status" value="1"/>
</dbReference>
<name>A0A6B2KZK4_9EUKA</name>
<evidence type="ECO:0000256" key="7">
    <source>
        <dbReference type="ARBA" id="ARBA00022833"/>
    </source>
</evidence>
<keyword evidence="7" id="KW-0862">Zinc</keyword>
<feature type="domain" description="SET" evidence="9">
    <location>
        <begin position="182"/>
        <end position="430"/>
    </location>
</feature>
<feature type="domain" description="MYND-type" evidence="10">
    <location>
        <begin position="228"/>
        <end position="266"/>
    </location>
</feature>
<dbReference type="InterPro" id="IPR011990">
    <property type="entry name" value="TPR-like_helical_dom_sf"/>
</dbReference>
<dbReference type="SUPFAM" id="SSF144232">
    <property type="entry name" value="HIT/MYND zinc finger-like"/>
    <property type="match status" value="1"/>
</dbReference>
<dbReference type="Gene3D" id="1.25.40.10">
    <property type="entry name" value="Tetratricopeptide repeat domain"/>
    <property type="match status" value="2"/>
</dbReference>
<dbReference type="InterPro" id="IPR001214">
    <property type="entry name" value="SET_dom"/>
</dbReference>
<dbReference type="InterPro" id="IPR052097">
    <property type="entry name" value="SET-MYND_domain_protein"/>
</dbReference>
<evidence type="ECO:0008006" key="12">
    <source>
        <dbReference type="Google" id="ProtNLM"/>
    </source>
</evidence>
<dbReference type="Pfam" id="PF01753">
    <property type="entry name" value="zf-MYND"/>
    <property type="match status" value="1"/>
</dbReference>
<dbReference type="GO" id="GO:0032259">
    <property type="term" value="P:methylation"/>
    <property type="evidence" value="ECO:0007669"/>
    <property type="project" value="UniProtKB-KW"/>
</dbReference>
<dbReference type="PROSITE" id="PS50280">
    <property type="entry name" value="SET"/>
    <property type="match status" value="1"/>
</dbReference>
<organism evidence="11">
    <name type="scientific">Arcella intermedia</name>
    <dbReference type="NCBI Taxonomy" id="1963864"/>
    <lineage>
        <taxon>Eukaryota</taxon>
        <taxon>Amoebozoa</taxon>
        <taxon>Tubulinea</taxon>
        <taxon>Elardia</taxon>
        <taxon>Arcellinida</taxon>
        <taxon>Sphaerothecina</taxon>
        <taxon>Arcellidae</taxon>
        <taxon>Arcella</taxon>
    </lineage>
</organism>
<evidence type="ECO:0000256" key="6">
    <source>
        <dbReference type="ARBA" id="ARBA00022771"/>
    </source>
</evidence>
<evidence type="ECO:0000256" key="1">
    <source>
        <dbReference type="ARBA" id="ARBA00004038"/>
    </source>
</evidence>
<keyword evidence="2" id="KW-0489">Methyltransferase</keyword>
<dbReference type="GO" id="GO:0008168">
    <property type="term" value="F:methyltransferase activity"/>
    <property type="evidence" value="ECO:0007669"/>
    <property type="project" value="UniProtKB-KW"/>
</dbReference>
<accession>A0A6B2KZK4</accession>